<evidence type="ECO:0000256" key="2">
    <source>
        <dbReference type="SAM" id="MobiDB-lite"/>
    </source>
</evidence>
<dbReference type="Proteomes" id="UP001140949">
    <property type="component" value="Unassembled WGS sequence"/>
</dbReference>
<sequence length="682" mass="74633">MAYKEVFRFLQEVFPQVDLRILKAVALEHPKDADAAAEFILSEILPSTRAPTEASYTVDDAEETRRLTGEDMPVGMQYIDISSQRQGAEDENASVLSGSLVACESDPFPNHPYAALISSPFMAGVGKESNDKADDSHLLSHHQEAGGSSFPSEIISVQNEVAAVADHKNAFAFQCNSDLINETIIELTSNEHVNDQQVSSEKSMLEVTSAEQFSPPSLGYEKNCCSTSSANDQELNEIEASGSVTIVSSNAQVFPSTHERSLDLEESALETDINGIDEYEVPLSRRSKRSADTQDFCGSEVTKSASTGTTSANDISSSIEEGMPNILEDGCSHKSSSSLIDAEGQLPTLQPENSSVEAVFESVESDIVLGSDEPTTVPAQSRHVIKVNLLEDLITDVKNNKKSVVSALGLTTKMIKEVERLEEKAKQAKEETSKAGQDILTKAEDIRGMHKHAKDANDMRAGEVYAEKAILATEARELQSRLLSLSDEREKYLSIIEEIRQKLEARLAVAEKELEEAEQEKLEKVAAACNILKEQEAIMEEIVQESKKVQQEAEENLKLREFLMDRGSAVDILQGEIAVICEDVLLLKEKVDGQVPFNRSLQSTICSLASSSSSASHSKSVMPETTPQLMEVEESQERTPGDLDKTLQLESLANDGYWKTTAGSTNKGSPDDDWELLINFSP</sequence>
<dbReference type="AlphaFoldDB" id="A0AAX6IJS2"/>
<dbReference type="CDD" id="cd14279">
    <property type="entry name" value="CUE"/>
    <property type="match status" value="1"/>
</dbReference>
<feature type="compositionally biased region" description="Polar residues" evidence="2">
    <location>
        <begin position="301"/>
        <end position="317"/>
    </location>
</feature>
<accession>A0AAX6IJS2</accession>
<dbReference type="EMBL" id="JANAVB010001000">
    <property type="protein sequence ID" value="KAJ6853084.1"/>
    <property type="molecule type" value="Genomic_DNA"/>
</dbReference>
<comment type="caution">
    <text evidence="3">The sequence shown here is derived from an EMBL/GenBank/DDBJ whole genome shotgun (WGS) entry which is preliminary data.</text>
</comment>
<feature type="region of interest" description="Disordered" evidence="2">
    <location>
        <begin position="127"/>
        <end position="147"/>
    </location>
</feature>
<evidence type="ECO:0000313" key="4">
    <source>
        <dbReference type="Proteomes" id="UP001140949"/>
    </source>
</evidence>
<reference evidence="3" key="1">
    <citation type="journal article" date="2023" name="GigaByte">
        <title>Genome assembly of the bearded iris, Iris pallida Lam.</title>
        <authorList>
            <person name="Bruccoleri R.E."/>
            <person name="Oakeley E.J."/>
            <person name="Faust A.M.E."/>
            <person name="Altorfer M."/>
            <person name="Dessus-Babus S."/>
            <person name="Burckhardt D."/>
            <person name="Oertli M."/>
            <person name="Naumann U."/>
            <person name="Petersen F."/>
            <person name="Wong J."/>
        </authorList>
    </citation>
    <scope>NUCLEOTIDE SEQUENCE</scope>
    <source>
        <strain evidence="3">GSM-AAB239-AS_SAM_17_03QT</strain>
    </source>
</reference>
<keyword evidence="4" id="KW-1185">Reference proteome</keyword>
<evidence type="ECO:0000313" key="3">
    <source>
        <dbReference type="EMBL" id="KAJ6853084.1"/>
    </source>
</evidence>
<protein>
    <submittedName>
        <fullName evidence="3">Laminin subunit beta-1-like</fullName>
    </submittedName>
</protein>
<keyword evidence="1" id="KW-0175">Coiled coil</keyword>
<evidence type="ECO:0000256" key="1">
    <source>
        <dbReference type="SAM" id="Coils"/>
    </source>
</evidence>
<name>A0AAX6IJS2_IRIPA</name>
<dbReference type="PANTHER" id="PTHR48459:SF1">
    <property type="entry name" value="CUE DOMAIN-CONTAINING PROTEIN"/>
    <property type="match status" value="1"/>
</dbReference>
<proteinExistence type="predicted"/>
<feature type="compositionally biased region" description="Basic and acidic residues" evidence="2">
    <location>
        <begin position="128"/>
        <end position="144"/>
    </location>
</feature>
<organism evidence="3 4">
    <name type="scientific">Iris pallida</name>
    <name type="common">Sweet iris</name>
    <dbReference type="NCBI Taxonomy" id="29817"/>
    <lineage>
        <taxon>Eukaryota</taxon>
        <taxon>Viridiplantae</taxon>
        <taxon>Streptophyta</taxon>
        <taxon>Embryophyta</taxon>
        <taxon>Tracheophyta</taxon>
        <taxon>Spermatophyta</taxon>
        <taxon>Magnoliopsida</taxon>
        <taxon>Liliopsida</taxon>
        <taxon>Asparagales</taxon>
        <taxon>Iridaceae</taxon>
        <taxon>Iridoideae</taxon>
        <taxon>Irideae</taxon>
        <taxon>Iris</taxon>
    </lineage>
</organism>
<dbReference type="PANTHER" id="PTHR48459">
    <property type="entry name" value="CUE DOMAIN-CONTAINING PROTEIN"/>
    <property type="match status" value="1"/>
</dbReference>
<feature type="coiled-coil region" evidence="1">
    <location>
        <begin position="468"/>
        <end position="552"/>
    </location>
</feature>
<feature type="coiled-coil region" evidence="1">
    <location>
        <begin position="411"/>
        <end position="438"/>
    </location>
</feature>
<gene>
    <name evidence="3" type="ORF">M6B38_250960</name>
</gene>
<feature type="compositionally biased region" description="Basic and acidic residues" evidence="2">
    <location>
        <begin position="635"/>
        <end position="645"/>
    </location>
</feature>
<reference evidence="3" key="2">
    <citation type="submission" date="2023-04" db="EMBL/GenBank/DDBJ databases">
        <authorList>
            <person name="Bruccoleri R.E."/>
            <person name="Oakeley E.J."/>
            <person name="Faust A.-M."/>
            <person name="Dessus-Babus S."/>
            <person name="Altorfer M."/>
            <person name="Burckhardt D."/>
            <person name="Oertli M."/>
            <person name="Naumann U."/>
            <person name="Petersen F."/>
            <person name="Wong J."/>
        </authorList>
    </citation>
    <scope>NUCLEOTIDE SEQUENCE</scope>
    <source>
        <strain evidence="3">GSM-AAB239-AS_SAM_17_03QT</strain>
        <tissue evidence="3">Leaf</tissue>
    </source>
</reference>
<feature type="region of interest" description="Disordered" evidence="2">
    <location>
        <begin position="613"/>
        <end position="645"/>
    </location>
</feature>
<feature type="region of interest" description="Disordered" evidence="2">
    <location>
        <begin position="284"/>
        <end position="317"/>
    </location>
</feature>